<evidence type="ECO:0000256" key="1">
    <source>
        <dbReference type="SAM" id="MobiDB-lite"/>
    </source>
</evidence>
<name>A0A9P5YJH0_9AGAR</name>
<dbReference type="InterPro" id="IPR045122">
    <property type="entry name" value="Csc1-like"/>
</dbReference>
<keyword evidence="2" id="KW-0472">Membrane</keyword>
<gene>
    <name evidence="4" type="ORF">BDZ94DRAFT_24865</name>
</gene>
<dbReference type="GO" id="GO:0005886">
    <property type="term" value="C:plasma membrane"/>
    <property type="evidence" value="ECO:0007669"/>
    <property type="project" value="TreeGrafter"/>
</dbReference>
<comment type="caution">
    <text evidence="4">The sequence shown here is derived from an EMBL/GenBank/DDBJ whole genome shotgun (WGS) entry which is preliminary data.</text>
</comment>
<dbReference type="Pfam" id="PF02714">
    <property type="entry name" value="RSN1_7TM"/>
    <property type="match status" value="1"/>
</dbReference>
<protein>
    <recommendedName>
        <fullName evidence="3">CSC1/OSCA1-like 7TM region domain-containing protein</fullName>
    </recommendedName>
</protein>
<evidence type="ECO:0000313" key="4">
    <source>
        <dbReference type="EMBL" id="KAF9469755.1"/>
    </source>
</evidence>
<feature type="region of interest" description="Disordered" evidence="1">
    <location>
        <begin position="54"/>
        <end position="81"/>
    </location>
</feature>
<feature type="transmembrane region" description="Helical" evidence="2">
    <location>
        <begin position="342"/>
        <end position="362"/>
    </location>
</feature>
<organism evidence="4 5">
    <name type="scientific">Collybia nuda</name>
    <dbReference type="NCBI Taxonomy" id="64659"/>
    <lineage>
        <taxon>Eukaryota</taxon>
        <taxon>Fungi</taxon>
        <taxon>Dikarya</taxon>
        <taxon>Basidiomycota</taxon>
        <taxon>Agaricomycotina</taxon>
        <taxon>Agaricomycetes</taxon>
        <taxon>Agaricomycetidae</taxon>
        <taxon>Agaricales</taxon>
        <taxon>Tricholomatineae</taxon>
        <taxon>Clitocybaceae</taxon>
        <taxon>Collybia</taxon>
    </lineage>
</organism>
<keyword evidence="2" id="KW-1133">Transmembrane helix</keyword>
<feature type="compositionally biased region" description="Low complexity" evidence="1">
    <location>
        <begin position="516"/>
        <end position="528"/>
    </location>
</feature>
<evidence type="ECO:0000259" key="3">
    <source>
        <dbReference type="Pfam" id="PF02714"/>
    </source>
</evidence>
<feature type="transmembrane region" description="Helical" evidence="2">
    <location>
        <begin position="1118"/>
        <end position="1136"/>
    </location>
</feature>
<feature type="transmembrane region" description="Helical" evidence="2">
    <location>
        <begin position="252"/>
        <end position="276"/>
    </location>
</feature>
<evidence type="ECO:0000313" key="5">
    <source>
        <dbReference type="Proteomes" id="UP000807353"/>
    </source>
</evidence>
<feature type="region of interest" description="Disordered" evidence="1">
    <location>
        <begin position="501"/>
        <end position="531"/>
    </location>
</feature>
<feature type="transmembrane region" description="Helical" evidence="2">
    <location>
        <begin position="932"/>
        <end position="951"/>
    </location>
</feature>
<feature type="transmembrane region" description="Helical" evidence="2">
    <location>
        <begin position="883"/>
        <end position="911"/>
    </location>
</feature>
<dbReference type="PANTHER" id="PTHR13018">
    <property type="entry name" value="PROBABLE MEMBRANE PROTEIN DUF221-RELATED"/>
    <property type="match status" value="1"/>
</dbReference>
<feature type="transmembrane region" description="Helical" evidence="2">
    <location>
        <begin position="1023"/>
        <end position="1047"/>
    </location>
</feature>
<dbReference type="InterPro" id="IPR003864">
    <property type="entry name" value="CSC1/OSCA1-like_7TM"/>
</dbReference>
<sequence length="1317" mass="143752">MTTMNSFAIAPKATQLMPVRPRRPHDITNQWWTISNAGSSLSIPTNTLVSNSIPFPPATPSSAPDITLSSSDPSGSSEIGGNGFTSLTTSFPVSVITQPTTTIISFSESVVTETTSPNTILPLPSSTISAVPTNQTVTNERSVNSHSICLGDGLDASTEGLLASIILPSAIGITLWLIFASLRARFRQVYGLREWFVQQDLRPKPLGSSFLAFLFPHVPLVPPIYCDVSNAGRSAAGDAKLFPSDEQLSQRALWTSFLIVLGWSIVGLAGALPLYLVQTPCIAQTSPPATFGGVYSILQDLSLMRLLRLFEDGTIPTSNLLELQGQAESTGPQDPRRARVRVIVLTALALVLGVLPALWKIVKEFNTLVAYRKSFVNVHCDGKELGWLSANDAPGFVGWGEKRLKDYMLKIGLSLSMDSREERRNNSRARNGDRRTRRPEERQPLNHSENANLEIDVQSLFSIGDTQALALLIDERDEILENLEIAETRYIGSFRITTPDPSIADYEPPPPEDPNRPYISRPLPLGPGTRRGRRRALNPAFAASSLAPTSFVAPSQYYKLRSVQGVSGGRFADSGIDQQPSLSESISSRVVGSRFLEVNRNSVAYGRLPLGSQVIVEKSGQLGPGTGPNSVAFSTTIPDPRRFGPNYGAESSDATEVDENGRRYTKEGDVLDDEWVDLTKNAPIDFDSDFNGPPPAGPSTFMRRPRKEPVPEGRRETFPLRQDRNTQSESLPPPHLRLQPSQPFVRPQDGLNFDDLGHVYADITQWRSKLKAINAEIADAQGESYNDIADGARIKGWLMVGRGLRFIPSIQLIEGRAKEDIRWDVLQNERTLLDSLVLWAVIAVAIIFLAAGLTAASGLALATAPNVAHYFPFLEPLLDTNPLAAGIATVLAPAVASILFISVAIIFVNWVANIYGSVSISGGQLLVFKTTFGVLTSAAVIWITVIGALLFSLPAFTFDTKVSQSVADGSIYMSILALSIVTSVAIIFPALLLLQPFRFWRVIRTESQAVTPRQRFRAVYPRTYNPSFATAACILAIVFASMFSLIFPLIGPAVTILLFLTLIAHRYLIGYVYGRTHSQTGGLLQIWLVKRFGTLLSLQPILLGLIFLSRTFWIEGGILVGAGVAVIVFIETYASWKTRLPGRKSLSAITRDSLDTFETTAKVTVRHTIDEESISYGSSGRGQRTRGSMASVLEMMSLTLAVMPSANTYRGPVPLQTETLDDLTATERAARTHPDAPPHLPPLPFTDHAEEMAGILYAPELIAPPPIIWLPNDSAGVARSEAVDLQKYHDLQVTLDVRAREDVVPRRSSSSRGRTSR</sequence>
<feature type="region of interest" description="Disordered" evidence="1">
    <location>
        <begin position="682"/>
        <end position="744"/>
    </location>
</feature>
<feature type="transmembrane region" description="Helical" evidence="2">
    <location>
        <begin position="1053"/>
        <end position="1073"/>
    </location>
</feature>
<feature type="compositionally biased region" description="Basic and acidic residues" evidence="1">
    <location>
        <begin position="707"/>
        <end position="726"/>
    </location>
</feature>
<feature type="region of interest" description="Disordered" evidence="1">
    <location>
        <begin position="640"/>
        <end position="668"/>
    </location>
</feature>
<dbReference type="GO" id="GO:0005227">
    <property type="term" value="F:calcium-activated cation channel activity"/>
    <property type="evidence" value="ECO:0007669"/>
    <property type="project" value="InterPro"/>
</dbReference>
<feature type="transmembrane region" description="Helical" evidence="2">
    <location>
        <begin position="971"/>
        <end position="994"/>
    </location>
</feature>
<feature type="transmembrane region" description="Helical" evidence="2">
    <location>
        <begin position="836"/>
        <end position="863"/>
    </location>
</feature>
<feature type="transmembrane region" description="Helical" evidence="2">
    <location>
        <begin position="161"/>
        <end position="182"/>
    </location>
</feature>
<feature type="transmembrane region" description="Helical" evidence="2">
    <location>
        <begin position="1094"/>
        <end position="1112"/>
    </location>
</feature>
<reference evidence="4" key="1">
    <citation type="submission" date="2020-11" db="EMBL/GenBank/DDBJ databases">
        <authorList>
            <consortium name="DOE Joint Genome Institute"/>
            <person name="Ahrendt S."/>
            <person name="Riley R."/>
            <person name="Andreopoulos W."/>
            <person name="Labutti K."/>
            <person name="Pangilinan J."/>
            <person name="Ruiz-Duenas F.J."/>
            <person name="Barrasa J.M."/>
            <person name="Sanchez-Garcia M."/>
            <person name="Camarero S."/>
            <person name="Miyauchi S."/>
            <person name="Serrano A."/>
            <person name="Linde D."/>
            <person name="Babiker R."/>
            <person name="Drula E."/>
            <person name="Ayuso-Fernandez I."/>
            <person name="Pacheco R."/>
            <person name="Padilla G."/>
            <person name="Ferreira P."/>
            <person name="Barriuso J."/>
            <person name="Kellner H."/>
            <person name="Castanera R."/>
            <person name="Alfaro M."/>
            <person name="Ramirez L."/>
            <person name="Pisabarro A.G."/>
            <person name="Kuo A."/>
            <person name="Tritt A."/>
            <person name="Lipzen A."/>
            <person name="He G."/>
            <person name="Yan M."/>
            <person name="Ng V."/>
            <person name="Cullen D."/>
            <person name="Martin F."/>
            <person name="Rosso M.-N."/>
            <person name="Henrissat B."/>
            <person name="Hibbett D."/>
            <person name="Martinez A.T."/>
            <person name="Grigoriev I.V."/>
        </authorList>
    </citation>
    <scope>NUCLEOTIDE SEQUENCE</scope>
    <source>
        <strain evidence="4">CBS 247.69</strain>
    </source>
</reference>
<feature type="compositionally biased region" description="Basic and acidic residues" evidence="1">
    <location>
        <begin position="659"/>
        <end position="668"/>
    </location>
</feature>
<feature type="compositionally biased region" description="Basic and acidic residues" evidence="1">
    <location>
        <begin position="420"/>
        <end position="444"/>
    </location>
</feature>
<keyword evidence="5" id="KW-1185">Reference proteome</keyword>
<accession>A0A9P5YJH0</accession>
<feature type="region of interest" description="Disordered" evidence="1">
    <location>
        <begin position="420"/>
        <end position="449"/>
    </location>
</feature>
<dbReference type="Proteomes" id="UP000807353">
    <property type="component" value="Unassembled WGS sequence"/>
</dbReference>
<feature type="domain" description="CSC1/OSCA1-like 7TM region" evidence="3">
    <location>
        <begin position="836"/>
        <end position="1104"/>
    </location>
</feature>
<dbReference type="OrthoDB" id="2591106at2759"/>
<dbReference type="EMBL" id="MU150229">
    <property type="protein sequence ID" value="KAF9469755.1"/>
    <property type="molecule type" value="Genomic_DNA"/>
</dbReference>
<proteinExistence type="predicted"/>
<evidence type="ECO:0000256" key="2">
    <source>
        <dbReference type="SAM" id="Phobius"/>
    </source>
</evidence>
<keyword evidence="2" id="KW-0812">Transmembrane</keyword>